<proteinExistence type="predicted"/>
<protein>
    <recommendedName>
        <fullName evidence="3">Flagellar basal-body/hook protein C-terminal domain-containing protein</fullName>
    </recommendedName>
</protein>
<evidence type="ECO:0008006" key="3">
    <source>
        <dbReference type="Google" id="ProtNLM"/>
    </source>
</evidence>
<organism evidence="1 2">
    <name type="scientific">Psychrosphaera aquimarina</name>
    <dbReference type="NCBI Taxonomy" id="2044854"/>
    <lineage>
        <taxon>Bacteria</taxon>
        <taxon>Pseudomonadati</taxon>
        <taxon>Pseudomonadota</taxon>
        <taxon>Gammaproteobacteria</taxon>
        <taxon>Alteromonadales</taxon>
        <taxon>Pseudoalteromonadaceae</taxon>
        <taxon>Psychrosphaera</taxon>
    </lineage>
</organism>
<sequence>MQIDQMPTAFNSGLNGIKKAEQGVEEAAVQINRLNTEQDQVQSVKVDNKEKLAMADSQPQPSLTEEVVKLAVNEHLAKANTKSIRTADDMIGTLIDTKV</sequence>
<name>A0ABU3QXZ1_9GAMM</name>
<dbReference type="RefSeq" id="WP_216056646.1">
    <property type="nucleotide sequence ID" value="NZ_JAWCUA010000003.1"/>
</dbReference>
<accession>A0ABU3QXZ1</accession>
<keyword evidence="2" id="KW-1185">Reference proteome</keyword>
<evidence type="ECO:0000313" key="1">
    <source>
        <dbReference type="EMBL" id="MDU0112154.1"/>
    </source>
</evidence>
<gene>
    <name evidence="1" type="ORF">RT723_03890</name>
</gene>
<comment type="caution">
    <text evidence="1">The sequence shown here is derived from an EMBL/GenBank/DDBJ whole genome shotgun (WGS) entry which is preliminary data.</text>
</comment>
<reference evidence="1 2" key="1">
    <citation type="submission" date="2023-10" db="EMBL/GenBank/DDBJ databases">
        <title>Psychrosphaera aquimaarina strain SW33 isolated from seawater.</title>
        <authorList>
            <person name="Bayburt H."/>
            <person name="Kim J.M."/>
            <person name="Choi B.J."/>
            <person name="Jeon C.O."/>
        </authorList>
    </citation>
    <scope>NUCLEOTIDE SEQUENCE [LARGE SCALE GENOMIC DNA]</scope>
    <source>
        <strain evidence="1 2">KCTC 52743</strain>
    </source>
</reference>
<dbReference type="Proteomes" id="UP001257914">
    <property type="component" value="Unassembled WGS sequence"/>
</dbReference>
<evidence type="ECO:0000313" key="2">
    <source>
        <dbReference type="Proteomes" id="UP001257914"/>
    </source>
</evidence>
<dbReference type="EMBL" id="JAWCUA010000003">
    <property type="protein sequence ID" value="MDU0112154.1"/>
    <property type="molecule type" value="Genomic_DNA"/>
</dbReference>